<evidence type="ECO:0000256" key="2">
    <source>
        <dbReference type="ARBA" id="ARBA00005085"/>
    </source>
</evidence>
<keyword evidence="7" id="KW-1185">Reference proteome</keyword>
<proteinExistence type="inferred from homology"/>
<dbReference type="Gene3D" id="3.30.930.10">
    <property type="entry name" value="Bira Bifunctional Protein, Domain 2"/>
    <property type="match status" value="1"/>
</dbReference>
<dbReference type="InterPro" id="IPR045864">
    <property type="entry name" value="aa-tRNA-synth_II/BPL/LPL"/>
</dbReference>
<evidence type="ECO:0000259" key="5">
    <source>
        <dbReference type="PROSITE" id="PS51733"/>
    </source>
</evidence>
<evidence type="ECO:0000313" key="6">
    <source>
        <dbReference type="EMBL" id="KAL1838773.1"/>
    </source>
</evidence>
<comment type="similarity">
    <text evidence="3">Belongs to the LplA family.</text>
</comment>
<dbReference type="InterPro" id="IPR004143">
    <property type="entry name" value="BPL_LPL_catalytic"/>
</dbReference>
<evidence type="ECO:0000313" key="7">
    <source>
        <dbReference type="Proteomes" id="UP001583172"/>
    </source>
</evidence>
<reference evidence="6 7" key="1">
    <citation type="journal article" date="2024" name="Commun. Biol.">
        <title>Comparative genomic analysis of thermophilic fungi reveals convergent evolutionary adaptations and gene losses.</title>
        <authorList>
            <person name="Steindorff A.S."/>
            <person name="Aguilar-Pontes M.V."/>
            <person name="Robinson A.J."/>
            <person name="Andreopoulos B."/>
            <person name="LaButti K."/>
            <person name="Kuo A."/>
            <person name="Mondo S."/>
            <person name="Riley R."/>
            <person name="Otillar R."/>
            <person name="Haridas S."/>
            <person name="Lipzen A."/>
            <person name="Grimwood J."/>
            <person name="Schmutz J."/>
            <person name="Clum A."/>
            <person name="Reid I.D."/>
            <person name="Moisan M.C."/>
            <person name="Butler G."/>
            <person name="Nguyen T.T.M."/>
            <person name="Dewar K."/>
            <person name="Conant G."/>
            <person name="Drula E."/>
            <person name="Henrissat B."/>
            <person name="Hansel C."/>
            <person name="Singer S."/>
            <person name="Hutchinson M.I."/>
            <person name="de Vries R.P."/>
            <person name="Natvig D.O."/>
            <person name="Powell A.J."/>
            <person name="Tsang A."/>
            <person name="Grigoriev I.V."/>
        </authorList>
    </citation>
    <scope>NUCLEOTIDE SEQUENCE [LARGE SCALE GENOMIC DNA]</scope>
    <source>
        <strain evidence="6 7">CBS 620.91</strain>
    </source>
</reference>
<name>A0ABR3VC67_HUMIN</name>
<accession>A0ABR3VC67</accession>
<evidence type="ECO:0000256" key="3">
    <source>
        <dbReference type="ARBA" id="ARBA00008242"/>
    </source>
</evidence>
<dbReference type="PANTHER" id="PTHR12561:SF3">
    <property type="entry name" value="LIPOYLTRANSFERASE 1, MITOCHONDRIAL"/>
    <property type="match status" value="1"/>
</dbReference>
<dbReference type="CDD" id="cd16443">
    <property type="entry name" value="LplA"/>
    <property type="match status" value="1"/>
</dbReference>
<feature type="domain" description="BPL/LPL catalytic" evidence="5">
    <location>
        <begin position="77"/>
        <end position="284"/>
    </location>
</feature>
<dbReference type="SUPFAM" id="SSF55681">
    <property type="entry name" value="Class II aaRS and biotin synthetases"/>
    <property type="match status" value="1"/>
</dbReference>
<evidence type="ECO:0000256" key="4">
    <source>
        <dbReference type="ARBA" id="ARBA00015925"/>
    </source>
</evidence>
<dbReference type="Pfam" id="PF21948">
    <property type="entry name" value="LplA-B_cat"/>
    <property type="match status" value="1"/>
</dbReference>
<evidence type="ECO:0000256" key="1">
    <source>
        <dbReference type="ARBA" id="ARBA00003253"/>
    </source>
</evidence>
<dbReference type="EMBL" id="JAZGSY010000194">
    <property type="protein sequence ID" value="KAL1838773.1"/>
    <property type="molecule type" value="Genomic_DNA"/>
</dbReference>
<dbReference type="PANTHER" id="PTHR12561">
    <property type="entry name" value="LIPOATE-PROTEIN LIGASE"/>
    <property type="match status" value="1"/>
</dbReference>
<gene>
    <name evidence="6" type="ORF">VTJ49DRAFT_2235</name>
</gene>
<dbReference type="InterPro" id="IPR004562">
    <property type="entry name" value="LipoylTrfase_LipoateP_Ligase"/>
</dbReference>
<comment type="function">
    <text evidence="1">Catalyzes both the ATP-dependent activation of exogenously supplied lipoate to lipoyl-AMP and the transfer of the activated lipoyl onto the lipoyl domains of lipoate-dependent enzymes.</text>
</comment>
<protein>
    <recommendedName>
        <fullName evidence="4">Putative lipoate-protein ligase A</fullName>
    </recommendedName>
</protein>
<comment type="pathway">
    <text evidence="2">Protein modification; protein lipoylation via exogenous pathway; protein N(6)-(lipoyl)lysine from lipoate: step 2/2.</text>
</comment>
<dbReference type="Proteomes" id="UP001583172">
    <property type="component" value="Unassembled WGS sequence"/>
</dbReference>
<sequence length="460" mass="50668">MGPSPSFEAISRRLISLSSSTSSIRTHHINTLRISRTTSPKRHFTQNLLRPLQIYRSTSTDPYINLSIEHHLLQRSHPDSTILFLYTNRPCIVIGRNQSPWLEVNLRALADGLPPSDSKPNNYAQPISLVRRRSGGGAVFHDHGNANWSVICPPAIFTRDLHADMVARALRERLGVPTARVNGRHDIVIDVDVDGTDAHATKTFKISGSAYKLTRTRALHHGTCLLSSPNLSRVGKLLRSPAEGFIKARGVESVRSPIRNVGIKGDEFAEAVLAEFRAMYGGGDISHDGEVVVTEEQALANNDVVSGVRELASADWVFGQTPLFTFSTEPTEEDPRPRPDVGYKLREGFRAHLVARHGEIQSVNIRGFSGTEASATVDADTPALTSALVNQRLHHTTDWRRTLEEATRAPVDPNVGEFLNEMFGIRPSVDGKNASVAQMVEQIISDTPLGKFLAQKQPQE</sequence>
<organism evidence="6 7">
    <name type="scientific">Humicola insolens</name>
    <name type="common">Soft-rot fungus</name>
    <dbReference type="NCBI Taxonomy" id="85995"/>
    <lineage>
        <taxon>Eukaryota</taxon>
        <taxon>Fungi</taxon>
        <taxon>Dikarya</taxon>
        <taxon>Ascomycota</taxon>
        <taxon>Pezizomycotina</taxon>
        <taxon>Sordariomycetes</taxon>
        <taxon>Sordariomycetidae</taxon>
        <taxon>Sordariales</taxon>
        <taxon>Chaetomiaceae</taxon>
        <taxon>Mycothermus</taxon>
    </lineage>
</organism>
<dbReference type="PROSITE" id="PS51733">
    <property type="entry name" value="BPL_LPL_CATALYTIC"/>
    <property type="match status" value="1"/>
</dbReference>
<comment type="caution">
    <text evidence="6">The sequence shown here is derived from an EMBL/GenBank/DDBJ whole genome shotgun (WGS) entry which is preliminary data.</text>
</comment>